<evidence type="ECO:0000313" key="2">
    <source>
        <dbReference type="Proteomes" id="UP000578819"/>
    </source>
</evidence>
<dbReference type="EMBL" id="JACHJW010000001">
    <property type="protein sequence ID" value="MBB4957827.1"/>
    <property type="molecule type" value="Genomic_DNA"/>
</dbReference>
<keyword evidence="2" id="KW-1185">Reference proteome</keyword>
<proteinExistence type="predicted"/>
<gene>
    <name evidence="1" type="ORF">FHR38_001560</name>
</gene>
<dbReference type="RefSeq" id="WP_184534015.1">
    <property type="nucleotide sequence ID" value="NZ_JACHJW010000001.1"/>
</dbReference>
<evidence type="ECO:0008006" key="3">
    <source>
        <dbReference type="Google" id="ProtNLM"/>
    </source>
</evidence>
<name>A0A7W7WNN9_9ACTN</name>
<dbReference type="Proteomes" id="UP000578819">
    <property type="component" value="Unassembled WGS sequence"/>
</dbReference>
<protein>
    <recommendedName>
        <fullName evidence="3">DUF3396 domain-containing protein</fullName>
    </recommendedName>
</protein>
<accession>A0A7W7WNN9</accession>
<comment type="caution">
    <text evidence="1">The sequence shown here is derived from an EMBL/GenBank/DDBJ whole genome shotgun (WGS) entry which is preliminary data.</text>
</comment>
<organism evidence="1 2">
    <name type="scientific">Micromonospora polyrhachis</name>
    <dbReference type="NCBI Taxonomy" id="1282883"/>
    <lineage>
        <taxon>Bacteria</taxon>
        <taxon>Bacillati</taxon>
        <taxon>Actinomycetota</taxon>
        <taxon>Actinomycetes</taxon>
        <taxon>Micromonosporales</taxon>
        <taxon>Micromonosporaceae</taxon>
        <taxon>Micromonospora</taxon>
    </lineage>
</organism>
<sequence>MDGTYFGDGGPVASWAPSGGPKPDFATCLLYLDHGDDLDRVAPLLQLWYDEACRLLLPFVQPLGAPEPTRSISAYEENAEGRGRRRRPAGWAEGLTEDLFQLSAHWFDVVPSSIASELDLYVFRFAQRRHVKLQVSIGFQNRPDRLPLVIPALVELTRLVADAADPAYGEIVVNAETVSPATMLDLALYRRDEESARTSRDRLRGYEWVTVCPKELTTRVGGSATFRSSGAFHEVVPLAHGGALLRATDAPADYRADRVRSVFRALAPILPPGQPCDLPGHDLSRVVFADARQPGAELELGPALMPDDGSRRAALHPLDLGSV</sequence>
<evidence type="ECO:0000313" key="1">
    <source>
        <dbReference type="EMBL" id="MBB4957827.1"/>
    </source>
</evidence>
<reference evidence="1 2" key="1">
    <citation type="submission" date="2020-08" db="EMBL/GenBank/DDBJ databases">
        <title>Sequencing the genomes of 1000 actinobacteria strains.</title>
        <authorList>
            <person name="Klenk H.-P."/>
        </authorList>
    </citation>
    <scope>NUCLEOTIDE SEQUENCE [LARGE SCALE GENOMIC DNA]</scope>
    <source>
        <strain evidence="1 2">DSM 45886</strain>
    </source>
</reference>
<dbReference type="AlphaFoldDB" id="A0A7W7WNN9"/>